<organism evidence="2 3">
    <name type="scientific">Legionella santicrucis</name>
    <dbReference type="NCBI Taxonomy" id="45074"/>
    <lineage>
        <taxon>Bacteria</taxon>
        <taxon>Pseudomonadati</taxon>
        <taxon>Pseudomonadota</taxon>
        <taxon>Gammaproteobacteria</taxon>
        <taxon>Legionellales</taxon>
        <taxon>Legionellaceae</taxon>
        <taxon>Legionella</taxon>
    </lineage>
</organism>
<protein>
    <submittedName>
        <fullName evidence="2">Uncharacterized protein</fullName>
    </submittedName>
</protein>
<dbReference type="Proteomes" id="UP000054703">
    <property type="component" value="Unassembled WGS sequence"/>
</dbReference>
<feature type="non-terminal residue" evidence="2">
    <location>
        <position position="1"/>
    </location>
</feature>
<evidence type="ECO:0000256" key="1">
    <source>
        <dbReference type="SAM" id="MobiDB-lite"/>
    </source>
</evidence>
<evidence type="ECO:0000313" key="2">
    <source>
        <dbReference type="EMBL" id="KTD57803.1"/>
    </source>
</evidence>
<proteinExistence type="predicted"/>
<sequence length="105" mass="11963">GSSSRMDGGSFFRVPQLYLATSCRTGVSPRCIISYLHRWCMWWVRTAAHWLYLDLLLWFLDSCWDEHVAVNTARPLHRHAANSVTSEQLGGDTPSPLVLQGMVRD</sequence>
<accession>A0A0W0YLU7</accession>
<dbReference type="AlphaFoldDB" id="A0A0W0YLU7"/>
<evidence type="ECO:0000313" key="3">
    <source>
        <dbReference type="Proteomes" id="UP000054703"/>
    </source>
</evidence>
<comment type="caution">
    <text evidence="2">The sequence shown here is derived from an EMBL/GenBank/DDBJ whole genome shotgun (WGS) entry which is preliminary data.</text>
</comment>
<feature type="region of interest" description="Disordered" evidence="1">
    <location>
        <begin position="84"/>
        <end position="105"/>
    </location>
</feature>
<gene>
    <name evidence="2" type="ORF">Lsan_2498</name>
</gene>
<reference evidence="2 3" key="1">
    <citation type="submission" date="2015-11" db="EMBL/GenBank/DDBJ databases">
        <title>Genomic analysis of 38 Legionella species identifies large and diverse effector repertoires.</title>
        <authorList>
            <person name="Burstein D."/>
            <person name="Amaro F."/>
            <person name="Zusman T."/>
            <person name="Lifshitz Z."/>
            <person name="Cohen O."/>
            <person name="Gilbert J.A."/>
            <person name="Pupko T."/>
            <person name="Shuman H.A."/>
            <person name="Segal G."/>
        </authorList>
    </citation>
    <scope>NUCLEOTIDE SEQUENCE [LARGE SCALE GENOMIC DNA]</scope>
    <source>
        <strain evidence="2 3">SC-63-C7</strain>
    </source>
</reference>
<name>A0A0W0YLU7_9GAMM</name>
<keyword evidence="3" id="KW-1185">Reference proteome</keyword>
<dbReference type="EMBL" id="LNYU01000071">
    <property type="protein sequence ID" value="KTD57803.1"/>
    <property type="molecule type" value="Genomic_DNA"/>
</dbReference>